<dbReference type="EMBL" id="FNZA01000004">
    <property type="protein sequence ID" value="SEJ15772.1"/>
    <property type="molecule type" value="Genomic_DNA"/>
</dbReference>
<feature type="compositionally biased region" description="Pro residues" evidence="2">
    <location>
        <begin position="24"/>
        <end position="36"/>
    </location>
</feature>
<dbReference type="Gene3D" id="1.20.1600.10">
    <property type="entry name" value="Outer membrane efflux proteins (OEP)"/>
    <property type="match status" value="1"/>
</dbReference>
<keyword evidence="3" id="KW-0732">Signal</keyword>
<dbReference type="RefSeq" id="WP_092263919.1">
    <property type="nucleotide sequence ID" value="NZ_FNZA01000004.1"/>
</dbReference>
<gene>
    <name evidence="4" type="ORF">SAMN04488058_104163</name>
</gene>
<feature type="region of interest" description="Disordered" evidence="2">
    <location>
        <begin position="351"/>
        <end position="372"/>
    </location>
</feature>
<protein>
    <submittedName>
        <fullName evidence="4">Outer membrane protein TolC</fullName>
    </submittedName>
</protein>
<organism evidence="4 5">
    <name type="scientific">Deinococcus reticulitermitis</name>
    <dbReference type="NCBI Taxonomy" id="856736"/>
    <lineage>
        <taxon>Bacteria</taxon>
        <taxon>Thermotogati</taxon>
        <taxon>Deinococcota</taxon>
        <taxon>Deinococci</taxon>
        <taxon>Deinococcales</taxon>
        <taxon>Deinococcaceae</taxon>
        <taxon>Deinococcus</taxon>
    </lineage>
</organism>
<dbReference type="Pfam" id="PF02321">
    <property type="entry name" value="OEP"/>
    <property type="match status" value="2"/>
</dbReference>
<dbReference type="InterPro" id="IPR010131">
    <property type="entry name" value="MdtP/NodT-like"/>
</dbReference>
<evidence type="ECO:0000256" key="2">
    <source>
        <dbReference type="SAM" id="MobiDB-lite"/>
    </source>
</evidence>
<keyword evidence="5" id="KW-1185">Reference proteome</keyword>
<dbReference type="STRING" id="856736.SAMN04488058_104163"/>
<dbReference type="InterPro" id="IPR003423">
    <property type="entry name" value="OMP_efflux"/>
</dbReference>
<dbReference type="Proteomes" id="UP000199223">
    <property type="component" value="Unassembled WGS sequence"/>
</dbReference>
<dbReference type="SUPFAM" id="SSF56954">
    <property type="entry name" value="Outer membrane efflux proteins (OEP)"/>
    <property type="match status" value="1"/>
</dbReference>
<dbReference type="AlphaFoldDB" id="A0A1H6WTF1"/>
<evidence type="ECO:0000313" key="4">
    <source>
        <dbReference type="EMBL" id="SEJ15772.1"/>
    </source>
</evidence>
<feature type="region of interest" description="Disordered" evidence="2">
    <location>
        <begin position="23"/>
        <end position="49"/>
    </location>
</feature>
<evidence type="ECO:0000256" key="3">
    <source>
        <dbReference type="SAM" id="SignalP"/>
    </source>
</evidence>
<feature type="signal peptide" evidence="3">
    <location>
        <begin position="1"/>
        <end position="23"/>
    </location>
</feature>
<evidence type="ECO:0000256" key="1">
    <source>
        <dbReference type="ARBA" id="ARBA00007613"/>
    </source>
</evidence>
<evidence type="ECO:0000313" key="5">
    <source>
        <dbReference type="Proteomes" id="UP000199223"/>
    </source>
</evidence>
<comment type="similarity">
    <text evidence="1">Belongs to the outer membrane factor (OMF) (TC 1.B.17) family.</text>
</comment>
<reference evidence="5" key="1">
    <citation type="submission" date="2016-10" db="EMBL/GenBank/DDBJ databases">
        <authorList>
            <person name="Varghese N."/>
            <person name="Submissions S."/>
        </authorList>
    </citation>
    <scope>NUCLEOTIDE SEQUENCE [LARGE SCALE GENOMIC DNA]</scope>
    <source>
        <strain evidence="5">CGMCC 1.10218</strain>
    </source>
</reference>
<proteinExistence type="inferred from homology"/>
<feature type="chain" id="PRO_5011525201" evidence="3">
    <location>
        <begin position="24"/>
        <end position="513"/>
    </location>
</feature>
<name>A0A1H6WTF1_9DEIO</name>
<feature type="compositionally biased region" description="Low complexity" evidence="2">
    <location>
        <begin position="37"/>
        <end position="49"/>
    </location>
</feature>
<accession>A0A1H6WTF1</accession>
<sequence>MPKLPLVCPLLLAALLSAAAAQAPVPPPAPAPPPSTAAPLPTTLLPTVAPTTATPLPELLRALRQSPGWRGADLTYRAAELGLQSARARAGLSLSVGGSAALTRYPWDGGEWNANPALSATLALPVLPWAPQREALRRAERAVASAAVELRSSRASLTVQVAQAYASARGAAAALELARAQLALSERLLAVGQSQRAENLIPVTALLDRQTSAEQARASAEQARRALTLAATQLARLLGRGVTLADLPAEYAPLTALLPASWRTGEPPALETLIARALERRPEIARAQAALADAQAALSAAELDARLPDAALSVQAGQLAAGGGAAGRTVGGNFDLKSGTVGAQVNFPLKEPVTRGAAPGPDGQPVTAPTPSGVALSLSANFAVLGSGRTQASAQAQAATEQAALAVESARQGAELEVRSRFAEYENAAGALAAAQTGLTRATEQLAGARIRLQEGLGTALDVAQAEFALLQARSAADNIQAQLDLAALNLAQATGDLDPLLLTDLPALLPTP</sequence>
<dbReference type="GO" id="GO:0015562">
    <property type="term" value="F:efflux transmembrane transporter activity"/>
    <property type="evidence" value="ECO:0007669"/>
    <property type="project" value="InterPro"/>
</dbReference>
<dbReference type="PANTHER" id="PTHR30203">
    <property type="entry name" value="OUTER MEMBRANE CATION EFFLUX PROTEIN"/>
    <property type="match status" value="1"/>
</dbReference>